<protein>
    <submittedName>
        <fullName evidence="1">Uncharacterized protein</fullName>
    </submittedName>
</protein>
<organism evidence="1">
    <name type="scientific">Rhizophora mucronata</name>
    <name type="common">Asiatic mangrove</name>
    <dbReference type="NCBI Taxonomy" id="61149"/>
    <lineage>
        <taxon>Eukaryota</taxon>
        <taxon>Viridiplantae</taxon>
        <taxon>Streptophyta</taxon>
        <taxon>Embryophyta</taxon>
        <taxon>Tracheophyta</taxon>
        <taxon>Spermatophyta</taxon>
        <taxon>Magnoliopsida</taxon>
        <taxon>eudicotyledons</taxon>
        <taxon>Gunneridae</taxon>
        <taxon>Pentapetalae</taxon>
        <taxon>rosids</taxon>
        <taxon>fabids</taxon>
        <taxon>Malpighiales</taxon>
        <taxon>Rhizophoraceae</taxon>
        <taxon>Rhizophora</taxon>
    </lineage>
</organism>
<sequence>MKEIKSLRVIERKKERSKL</sequence>
<dbReference type="AlphaFoldDB" id="A0A2P2P8R7"/>
<name>A0A2P2P8R7_RHIMU</name>
<reference evidence="1" key="1">
    <citation type="submission" date="2018-02" db="EMBL/GenBank/DDBJ databases">
        <title>Rhizophora mucronata_Transcriptome.</title>
        <authorList>
            <person name="Meera S.P."/>
            <person name="Sreeshan A."/>
            <person name="Augustine A."/>
        </authorList>
    </citation>
    <scope>NUCLEOTIDE SEQUENCE</scope>
    <source>
        <tissue evidence="1">Leaf</tissue>
    </source>
</reference>
<accession>A0A2P2P8R7</accession>
<proteinExistence type="predicted"/>
<evidence type="ECO:0000313" key="1">
    <source>
        <dbReference type="EMBL" id="MBX51011.1"/>
    </source>
</evidence>
<dbReference type="EMBL" id="GGEC01070527">
    <property type="protein sequence ID" value="MBX51011.1"/>
    <property type="molecule type" value="Transcribed_RNA"/>
</dbReference>